<feature type="transmembrane region" description="Helical" evidence="2">
    <location>
        <begin position="57"/>
        <end position="76"/>
    </location>
</feature>
<evidence type="ECO:0000256" key="1">
    <source>
        <dbReference type="SAM" id="MobiDB-lite"/>
    </source>
</evidence>
<dbReference type="EMBL" id="BNJK01000001">
    <property type="protein sequence ID" value="GHO94101.1"/>
    <property type="molecule type" value="Genomic_DNA"/>
</dbReference>
<accession>A0A8J3IRN1</accession>
<keyword evidence="2" id="KW-1133">Transmembrane helix</keyword>
<dbReference type="InterPro" id="IPR046216">
    <property type="entry name" value="DUF6249"/>
</dbReference>
<feature type="transmembrane region" description="Helical" evidence="2">
    <location>
        <begin position="96"/>
        <end position="116"/>
    </location>
</feature>
<dbReference type="AlphaFoldDB" id="A0A8J3IRN1"/>
<reference evidence="4" key="1">
    <citation type="submission" date="2020-10" db="EMBL/GenBank/DDBJ databases">
        <title>Taxonomic study of unclassified bacteria belonging to the class Ktedonobacteria.</title>
        <authorList>
            <person name="Yabe S."/>
            <person name="Wang C.M."/>
            <person name="Zheng Y."/>
            <person name="Sakai Y."/>
            <person name="Cavaletti L."/>
            <person name="Monciardini P."/>
            <person name="Donadio S."/>
        </authorList>
    </citation>
    <scope>NUCLEOTIDE SEQUENCE</scope>
    <source>
        <strain evidence="4">ID150040</strain>
    </source>
</reference>
<feature type="compositionally biased region" description="Basic and acidic residues" evidence="1">
    <location>
        <begin position="125"/>
        <end position="150"/>
    </location>
</feature>
<dbReference type="Proteomes" id="UP000597444">
    <property type="component" value="Unassembled WGS sequence"/>
</dbReference>
<evidence type="ECO:0000313" key="4">
    <source>
        <dbReference type="EMBL" id="GHO94101.1"/>
    </source>
</evidence>
<proteinExistence type="predicted"/>
<evidence type="ECO:0000313" key="5">
    <source>
        <dbReference type="Proteomes" id="UP000597444"/>
    </source>
</evidence>
<feature type="transmembrane region" description="Helical" evidence="2">
    <location>
        <begin position="6"/>
        <end position="29"/>
    </location>
</feature>
<evidence type="ECO:0000256" key="2">
    <source>
        <dbReference type="SAM" id="Phobius"/>
    </source>
</evidence>
<comment type="caution">
    <text evidence="4">The sequence shown here is derived from an EMBL/GenBank/DDBJ whole genome shotgun (WGS) entry which is preliminary data.</text>
</comment>
<keyword evidence="5" id="KW-1185">Reference proteome</keyword>
<feature type="domain" description="DUF6249" evidence="3">
    <location>
        <begin position="7"/>
        <end position="118"/>
    </location>
</feature>
<sequence>MTPQFIVILIGWLIALAIFFGFIVLLRYLHHRERMALITSGINPAELAQKRRRNRGLLRAGLITGMVGLALTVGLYPLGFLLPSAFTAAPFHLGPWLLPGLIPLGVGAALIVSYYLEQNNPNPPEEGKEPDEERVIPIQDHRNKERQERS</sequence>
<gene>
    <name evidence="4" type="ORF">KSF_041490</name>
</gene>
<organism evidence="4 5">
    <name type="scientific">Reticulibacter mediterranei</name>
    <dbReference type="NCBI Taxonomy" id="2778369"/>
    <lineage>
        <taxon>Bacteria</taxon>
        <taxon>Bacillati</taxon>
        <taxon>Chloroflexota</taxon>
        <taxon>Ktedonobacteria</taxon>
        <taxon>Ktedonobacterales</taxon>
        <taxon>Reticulibacteraceae</taxon>
        <taxon>Reticulibacter</taxon>
    </lineage>
</organism>
<evidence type="ECO:0000259" key="3">
    <source>
        <dbReference type="Pfam" id="PF19762"/>
    </source>
</evidence>
<keyword evidence="2" id="KW-0472">Membrane</keyword>
<dbReference type="Pfam" id="PF19762">
    <property type="entry name" value="DUF6249"/>
    <property type="match status" value="1"/>
</dbReference>
<protein>
    <recommendedName>
        <fullName evidence="3">DUF6249 domain-containing protein</fullName>
    </recommendedName>
</protein>
<keyword evidence="2" id="KW-0812">Transmembrane</keyword>
<feature type="region of interest" description="Disordered" evidence="1">
    <location>
        <begin position="121"/>
        <end position="150"/>
    </location>
</feature>
<dbReference type="RefSeq" id="WP_220204859.1">
    <property type="nucleotide sequence ID" value="NZ_BNJK01000001.1"/>
</dbReference>
<name>A0A8J3IRN1_9CHLR</name>